<protein>
    <recommendedName>
        <fullName evidence="1">CRAL-TRIO domain-containing protein</fullName>
    </recommendedName>
</protein>
<dbReference type="InterPro" id="IPR051064">
    <property type="entry name" value="SEC14/CRAL-TRIO_domain"/>
</dbReference>
<dbReference type="GO" id="GO:0005737">
    <property type="term" value="C:cytoplasm"/>
    <property type="evidence" value="ECO:0007669"/>
    <property type="project" value="TreeGrafter"/>
</dbReference>
<evidence type="ECO:0000259" key="1">
    <source>
        <dbReference type="PROSITE" id="PS50191"/>
    </source>
</evidence>
<proteinExistence type="predicted"/>
<dbReference type="CDD" id="cd00170">
    <property type="entry name" value="SEC14"/>
    <property type="match status" value="1"/>
</dbReference>
<dbReference type="Gene3D" id="2.60.120.680">
    <property type="entry name" value="GOLD domain"/>
    <property type="match status" value="1"/>
</dbReference>
<reference evidence="2 3" key="1">
    <citation type="submission" date="2016-07" db="EMBL/GenBank/DDBJ databases">
        <title>Pervasive Adenine N6-methylation of Active Genes in Fungi.</title>
        <authorList>
            <consortium name="DOE Joint Genome Institute"/>
            <person name="Mondo S.J."/>
            <person name="Dannebaum R.O."/>
            <person name="Kuo R.C."/>
            <person name="Labutti K."/>
            <person name="Haridas S."/>
            <person name="Kuo A."/>
            <person name="Salamov A."/>
            <person name="Ahrendt S.R."/>
            <person name="Lipzen A."/>
            <person name="Sullivan W."/>
            <person name="Andreopoulos W.B."/>
            <person name="Clum A."/>
            <person name="Lindquist E."/>
            <person name="Daum C."/>
            <person name="Ramamoorthy G.K."/>
            <person name="Gryganskyi A."/>
            <person name="Culley D."/>
            <person name="Magnuson J.K."/>
            <person name="James T.Y."/>
            <person name="O'Malley M.A."/>
            <person name="Stajich J.E."/>
            <person name="Spatafora J.W."/>
            <person name="Visel A."/>
            <person name="Grigoriev I.V."/>
        </authorList>
    </citation>
    <scope>NUCLEOTIDE SEQUENCE [LARGE SCALE GENOMIC DNA]</scope>
    <source>
        <strain evidence="2 3">JEL800</strain>
    </source>
</reference>
<dbReference type="PANTHER" id="PTHR23324:SF83">
    <property type="entry name" value="SEC14-LIKE PROTEIN 2"/>
    <property type="match status" value="1"/>
</dbReference>
<dbReference type="OrthoDB" id="2127056at2759"/>
<name>A0A1Y2CHH7_9FUNG</name>
<dbReference type="InterPro" id="IPR036598">
    <property type="entry name" value="GOLD_dom_sf"/>
</dbReference>
<gene>
    <name evidence="2" type="ORF">BCR33DRAFT_849125</name>
</gene>
<dbReference type="PROSITE" id="PS50191">
    <property type="entry name" value="CRAL_TRIO"/>
    <property type="match status" value="1"/>
</dbReference>
<organism evidence="2 3">
    <name type="scientific">Rhizoclosmatium globosum</name>
    <dbReference type="NCBI Taxonomy" id="329046"/>
    <lineage>
        <taxon>Eukaryota</taxon>
        <taxon>Fungi</taxon>
        <taxon>Fungi incertae sedis</taxon>
        <taxon>Chytridiomycota</taxon>
        <taxon>Chytridiomycota incertae sedis</taxon>
        <taxon>Chytridiomycetes</taxon>
        <taxon>Chytridiales</taxon>
        <taxon>Chytriomycetaceae</taxon>
        <taxon>Rhizoclosmatium</taxon>
    </lineage>
</organism>
<dbReference type="Pfam" id="PF00650">
    <property type="entry name" value="CRAL_TRIO"/>
    <property type="match status" value="1"/>
</dbReference>
<dbReference type="EMBL" id="MCGO01000016">
    <property type="protein sequence ID" value="ORY46396.1"/>
    <property type="molecule type" value="Genomic_DNA"/>
</dbReference>
<dbReference type="SUPFAM" id="SSF101576">
    <property type="entry name" value="Supernatant protein factor (SPF), C-terminal domain"/>
    <property type="match status" value="1"/>
</dbReference>
<evidence type="ECO:0000313" key="2">
    <source>
        <dbReference type="EMBL" id="ORY46396.1"/>
    </source>
</evidence>
<dbReference type="AlphaFoldDB" id="A0A1Y2CHH7"/>
<dbReference type="Gene3D" id="3.40.525.10">
    <property type="entry name" value="CRAL-TRIO lipid binding domain"/>
    <property type="match status" value="1"/>
</dbReference>
<dbReference type="InterPro" id="IPR001251">
    <property type="entry name" value="CRAL-TRIO_dom"/>
</dbReference>
<feature type="domain" description="CRAL-TRIO" evidence="1">
    <location>
        <begin position="75"/>
        <end position="238"/>
    </location>
</feature>
<dbReference type="STRING" id="329046.A0A1Y2CHH7"/>
<keyword evidence="3" id="KW-1185">Reference proteome</keyword>
<comment type="caution">
    <text evidence="2">The sequence shown here is derived from an EMBL/GenBank/DDBJ whole genome shotgun (WGS) entry which is preliminary data.</text>
</comment>
<dbReference type="Proteomes" id="UP000193642">
    <property type="component" value="Unassembled WGS sequence"/>
</dbReference>
<dbReference type="PANTHER" id="PTHR23324">
    <property type="entry name" value="SEC14 RELATED PROTEIN"/>
    <property type="match status" value="1"/>
</dbReference>
<dbReference type="SUPFAM" id="SSF52087">
    <property type="entry name" value="CRAL/TRIO domain"/>
    <property type="match status" value="1"/>
</dbReference>
<evidence type="ECO:0000313" key="3">
    <source>
        <dbReference type="Proteomes" id="UP000193642"/>
    </source>
</evidence>
<sequence>MADTTNLSSLLNAHATEIAQLRERISDVIDPSKHDEIWLLRFLLSNKTVDVAETACRFTINWYKTHAAAIETETNKGEPIYYVRGLCNNKGLMDNVSHDDFVNFTIFSRIKALEACAKATKEQNRLVKMVTVVDVQNFNFTRGNDMRFFRAIGDSSKISEKMFPQLLGRSVMANMPPTMLFLFNTVFKPLLSKKTQEKVVLCPGVASGKPLDACPYIARVLKPENIPSFIGGTCNCKGGCISGIPNYQTVPVNAISDSGLMNITVHARSTEMVEVPLAQGAQIKYEFKISEKQDIKVQIVFRPNGGIKEVEVVALRSLEEKDGVISGSFVAPTAGILVKTFDNTFSGSEPKTCGINLSKSKTEKNNCESVDNKEILRTFARTCSCCRIGKVDNLAACRETKLTIWTPRRRSIPGSARAVSIITITLQRPTLNTTSTTVTCVPIVPN</sequence>
<dbReference type="SMART" id="SM00516">
    <property type="entry name" value="SEC14"/>
    <property type="match status" value="1"/>
</dbReference>
<accession>A0A1Y2CHH7</accession>
<dbReference type="InterPro" id="IPR036865">
    <property type="entry name" value="CRAL-TRIO_dom_sf"/>
</dbReference>